<sequence length="154" mass="16644">RGGHMEMAPVGSYGLEVVRVTRNGRRYYGRAGKVRLVEACLEPGISLARLALEHGVNANQLRKWVKKYQERQSANEQRSAGQLPDPSAFVRVETSPAPAVRHPDGIASRSAGLVPSARLQASMPNGVSLTLEGCDARLLVVMIDALGHCHVPAR</sequence>
<dbReference type="SUPFAM" id="SSF48295">
    <property type="entry name" value="TrpR-like"/>
    <property type="match status" value="1"/>
</dbReference>
<keyword evidence="2" id="KW-1185">Reference proteome</keyword>
<dbReference type="Proteomes" id="UP001589858">
    <property type="component" value="Unassembled WGS sequence"/>
</dbReference>
<dbReference type="Gene3D" id="1.10.10.60">
    <property type="entry name" value="Homeodomain-like"/>
    <property type="match status" value="1"/>
</dbReference>
<dbReference type="InterPro" id="IPR010921">
    <property type="entry name" value="Trp_repressor/repl_initiator"/>
</dbReference>
<reference evidence="1 2" key="1">
    <citation type="submission" date="2024-09" db="EMBL/GenBank/DDBJ databases">
        <authorList>
            <person name="Sun Q."/>
            <person name="Mori K."/>
        </authorList>
    </citation>
    <scope>NUCLEOTIDE SEQUENCE [LARGE SCALE GENOMIC DNA]</scope>
    <source>
        <strain evidence="1 2">CICC 11035S</strain>
    </source>
</reference>
<evidence type="ECO:0000313" key="2">
    <source>
        <dbReference type="Proteomes" id="UP001589858"/>
    </source>
</evidence>
<dbReference type="RefSeq" id="WP_379489459.1">
    <property type="nucleotide sequence ID" value="NZ_JBHLTM010000094.1"/>
</dbReference>
<dbReference type="NCBIfam" id="NF047595">
    <property type="entry name" value="IS66_ISRel24_TnpA"/>
    <property type="match status" value="1"/>
</dbReference>
<proteinExistence type="predicted"/>
<comment type="caution">
    <text evidence="1">The sequence shown here is derived from an EMBL/GenBank/DDBJ whole genome shotgun (WGS) entry which is preliminary data.</text>
</comment>
<evidence type="ECO:0000313" key="1">
    <source>
        <dbReference type="EMBL" id="MFC0687755.1"/>
    </source>
</evidence>
<name>A0ABV6SEQ7_9SPHN</name>
<protein>
    <submittedName>
        <fullName evidence="1">Transposase</fullName>
    </submittedName>
</protein>
<organism evidence="1 2">
    <name type="scientific">Novosphingobium clariflavum</name>
    <dbReference type="NCBI Taxonomy" id="2029884"/>
    <lineage>
        <taxon>Bacteria</taxon>
        <taxon>Pseudomonadati</taxon>
        <taxon>Pseudomonadota</taxon>
        <taxon>Alphaproteobacteria</taxon>
        <taxon>Sphingomonadales</taxon>
        <taxon>Sphingomonadaceae</taxon>
        <taxon>Novosphingobium</taxon>
    </lineage>
</organism>
<gene>
    <name evidence="1" type="ORF">ACFFF8_24505</name>
</gene>
<feature type="non-terminal residue" evidence="1">
    <location>
        <position position="1"/>
    </location>
</feature>
<dbReference type="EMBL" id="JBHLTM010000094">
    <property type="protein sequence ID" value="MFC0687755.1"/>
    <property type="molecule type" value="Genomic_DNA"/>
</dbReference>
<dbReference type="InterPro" id="IPR002514">
    <property type="entry name" value="Transposase_8"/>
</dbReference>
<dbReference type="Pfam" id="PF01527">
    <property type="entry name" value="HTH_Tnp_1"/>
    <property type="match status" value="1"/>
</dbReference>
<accession>A0ABV6SEQ7</accession>